<dbReference type="AlphaFoldDB" id="A0A3N4I422"/>
<evidence type="ECO:0000313" key="4">
    <source>
        <dbReference type="Proteomes" id="UP000275078"/>
    </source>
</evidence>
<dbReference type="GO" id="GO:0009247">
    <property type="term" value="P:glycolipid biosynthetic process"/>
    <property type="evidence" value="ECO:0007669"/>
    <property type="project" value="TreeGrafter"/>
</dbReference>
<dbReference type="EMBL" id="ML119741">
    <property type="protein sequence ID" value="RPA76604.1"/>
    <property type="molecule type" value="Genomic_DNA"/>
</dbReference>
<reference evidence="3 4" key="1">
    <citation type="journal article" date="2018" name="Nat. Ecol. Evol.">
        <title>Pezizomycetes genomes reveal the molecular basis of ectomycorrhizal truffle lifestyle.</title>
        <authorList>
            <person name="Murat C."/>
            <person name="Payen T."/>
            <person name="Noel B."/>
            <person name="Kuo A."/>
            <person name="Morin E."/>
            <person name="Chen J."/>
            <person name="Kohler A."/>
            <person name="Krizsan K."/>
            <person name="Balestrini R."/>
            <person name="Da Silva C."/>
            <person name="Montanini B."/>
            <person name="Hainaut M."/>
            <person name="Levati E."/>
            <person name="Barry K.W."/>
            <person name="Belfiori B."/>
            <person name="Cichocki N."/>
            <person name="Clum A."/>
            <person name="Dockter R.B."/>
            <person name="Fauchery L."/>
            <person name="Guy J."/>
            <person name="Iotti M."/>
            <person name="Le Tacon F."/>
            <person name="Lindquist E.A."/>
            <person name="Lipzen A."/>
            <person name="Malagnac F."/>
            <person name="Mello A."/>
            <person name="Molinier V."/>
            <person name="Miyauchi S."/>
            <person name="Poulain J."/>
            <person name="Riccioni C."/>
            <person name="Rubini A."/>
            <person name="Sitrit Y."/>
            <person name="Splivallo R."/>
            <person name="Traeger S."/>
            <person name="Wang M."/>
            <person name="Zifcakova L."/>
            <person name="Wipf D."/>
            <person name="Zambonelli A."/>
            <person name="Paolocci F."/>
            <person name="Nowrousian M."/>
            <person name="Ottonello S."/>
            <person name="Baldrian P."/>
            <person name="Spatafora J.W."/>
            <person name="Henrissat B."/>
            <person name="Nagy L.G."/>
            <person name="Aury J.M."/>
            <person name="Wincker P."/>
            <person name="Grigoriev I.V."/>
            <person name="Bonfante P."/>
            <person name="Martin F.M."/>
        </authorList>
    </citation>
    <scope>NUCLEOTIDE SEQUENCE [LARGE SCALE GENOMIC DNA]</scope>
    <source>
        <strain evidence="3 4">RN42</strain>
    </source>
</reference>
<keyword evidence="4" id="KW-1185">Reference proteome</keyword>
<feature type="domain" description="Saccharopine dehydrogenase NADP binding" evidence="2">
    <location>
        <begin position="20"/>
        <end position="148"/>
    </location>
</feature>
<comment type="similarity">
    <text evidence="1">Belongs to the saccharopine dehydrogenase family.</text>
</comment>
<dbReference type="InterPro" id="IPR005097">
    <property type="entry name" value="Sacchrp_dh_NADP-bd"/>
</dbReference>
<dbReference type="InterPro" id="IPR036291">
    <property type="entry name" value="NAD(P)-bd_dom_sf"/>
</dbReference>
<protein>
    <recommendedName>
        <fullName evidence="2">Saccharopine dehydrogenase NADP binding domain-containing protein</fullName>
    </recommendedName>
</protein>
<dbReference type="GO" id="GO:0005886">
    <property type="term" value="C:plasma membrane"/>
    <property type="evidence" value="ECO:0007669"/>
    <property type="project" value="TreeGrafter"/>
</dbReference>
<dbReference type="SUPFAM" id="SSF51735">
    <property type="entry name" value="NAD(P)-binding Rossmann-fold domains"/>
    <property type="match status" value="1"/>
</dbReference>
<name>A0A3N4I422_ASCIM</name>
<dbReference type="Pfam" id="PF03435">
    <property type="entry name" value="Sacchrp_dh_NADP"/>
    <property type="match status" value="1"/>
</dbReference>
<organism evidence="3 4">
    <name type="scientific">Ascobolus immersus RN42</name>
    <dbReference type="NCBI Taxonomy" id="1160509"/>
    <lineage>
        <taxon>Eukaryota</taxon>
        <taxon>Fungi</taxon>
        <taxon>Dikarya</taxon>
        <taxon>Ascomycota</taxon>
        <taxon>Pezizomycotina</taxon>
        <taxon>Pezizomycetes</taxon>
        <taxon>Pezizales</taxon>
        <taxon>Ascobolaceae</taxon>
        <taxon>Ascobolus</taxon>
    </lineage>
</organism>
<dbReference type="PANTHER" id="PTHR12286:SF5">
    <property type="entry name" value="SACCHAROPINE DEHYDROGENASE-LIKE OXIDOREDUCTASE"/>
    <property type="match status" value="1"/>
</dbReference>
<sequence>MSEISEKVHITPLAERPIDIILLGATGFTGQIIAKHLALNAPLSLKWSISGRSTTKLAALFSSLKAEPAAVNLPSLAPLDSTSLTTLVSTARVAICTIGPATLHAEPFLRACVEAGTAWLDLNGEMPWYAEMLRKYDSLARQTGAIIIPTCGFDSIPSDLTTLTLRLHAHSTSPTTPLTRVSTILESLKGSISNGSYSSILSIFDAFPNPLDFLHKPYILSSPTLTSEQTSSLHPQRTGISVQKITDPDLIFANKTRTQDSPQLDAKGGALASMGMIEGINRSVVLRTSALSTLHPTSLPQPEFDYREYLLTPPSRCPGKAKATAYATSFFVHRVIPRLMSTRFTRRLMQKGVNKFQPPGTGPSDSMQEEGYWRYRSVGETEGGKGRGVWMDWRRGCGGGGLYSWDA</sequence>
<dbReference type="InterPro" id="IPR051276">
    <property type="entry name" value="Saccharopine_DH-like_oxidrdct"/>
</dbReference>
<dbReference type="PANTHER" id="PTHR12286">
    <property type="entry name" value="SACCHAROPINE DEHYDROGENASE-LIKE OXIDOREDUCTASE"/>
    <property type="match status" value="1"/>
</dbReference>
<gene>
    <name evidence="3" type="ORF">BJ508DRAFT_379373</name>
</gene>
<evidence type="ECO:0000256" key="1">
    <source>
        <dbReference type="ARBA" id="ARBA00038048"/>
    </source>
</evidence>
<evidence type="ECO:0000259" key="2">
    <source>
        <dbReference type="Pfam" id="PF03435"/>
    </source>
</evidence>
<dbReference type="OrthoDB" id="10268090at2759"/>
<accession>A0A3N4I422</accession>
<dbReference type="Proteomes" id="UP000275078">
    <property type="component" value="Unassembled WGS sequence"/>
</dbReference>
<dbReference type="Gene3D" id="3.40.50.720">
    <property type="entry name" value="NAD(P)-binding Rossmann-like Domain"/>
    <property type="match status" value="1"/>
</dbReference>
<proteinExistence type="inferred from homology"/>
<evidence type="ECO:0000313" key="3">
    <source>
        <dbReference type="EMBL" id="RPA76604.1"/>
    </source>
</evidence>